<comment type="caution">
    <text evidence="1">The sequence shown here is derived from an EMBL/GenBank/DDBJ whole genome shotgun (WGS) entry which is preliminary data.</text>
</comment>
<dbReference type="EMBL" id="QEXO01000002">
    <property type="protein sequence ID" value="PWE14296.1"/>
    <property type="molecule type" value="Genomic_DNA"/>
</dbReference>
<dbReference type="GO" id="GO:0004311">
    <property type="term" value="F:geranylgeranyl diphosphate synthase activity"/>
    <property type="evidence" value="ECO:0007669"/>
    <property type="project" value="InterPro"/>
</dbReference>
<dbReference type="InterPro" id="IPR033904">
    <property type="entry name" value="Trans_IPPS_HH"/>
</dbReference>
<dbReference type="NCBIfam" id="TIGR03464">
    <property type="entry name" value="HpnC"/>
    <property type="match status" value="1"/>
</dbReference>
<proteinExistence type="predicted"/>
<sequence length="286" mass="33016">MSIEHYENFPVASVLLPRRLRRPVTDIYRFARSADDIADEGDLSAAERLELLAQFEAGIEQLQYHQPVLADTPHSEIFVPLASSISNFQLPLKPFLDLLSAFRQDVTTHRYSDMAQVLDYCTRSANPVGRLMLYLYEAHSPELVEMADSTCTGLQLVNFWQDVALDWHKNRVYIPQDLLAQYDLDDNYIQARTQLLRQPEADARWQEMMQLLVTDARQRLQAGLLLSSHLSGRISLELKMMVLGGLRILERLEAVQFDVFSHRPTLSRLDWLRLITRGLSRTSYRP</sequence>
<dbReference type="SFLD" id="SFLDS00005">
    <property type="entry name" value="Isoprenoid_Synthase_Type_I"/>
    <property type="match status" value="1"/>
</dbReference>
<evidence type="ECO:0000313" key="2">
    <source>
        <dbReference type="Proteomes" id="UP000245216"/>
    </source>
</evidence>
<dbReference type="Proteomes" id="UP000245216">
    <property type="component" value="Unassembled WGS sequence"/>
</dbReference>
<reference evidence="1 2" key="1">
    <citation type="submission" date="2018-05" db="EMBL/GenBank/DDBJ databases">
        <title>Genome Sequence of an Efficient Indole-Degrading Bacterium, Alcaligenes sp.YBY.</title>
        <authorList>
            <person name="Yang B."/>
        </authorList>
    </citation>
    <scope>NUCLEOTIDE SEQUENCE [LARGE SCALE GENOMIC DNA]</scope>
    <source>
        <strain evidence="1 2">YBY</strain>
    </source>
</reference>
<dbReference type="RefSeq" id="WP_109088664.1">
    <property type="nucleotide sequence ID" value="NZ_QEXO01000002.1"/>
</dbReference>
<reference evidence="1 2" key="2">
    <citation type="submission" date="2018-05" db="EMBL/GenBank/DDBJ databases">
        <authorList>
            <person name="Lanie J.A."/>
            <person name="Ng W.-L."/>
            <person name="Kazmierczak K.M."/>
            <person name="Andrzejewski T.M."/>
            <person name="Davidsen T.M."/>
            <person name="Wayne K.J."/>
            <person name="Tettelin H."/>
            <person name="Glass J.I."/>
            <person name="Rusch D."/>
            <person name="Podicherti R."/>
            <person name="Tsui H.-C.T."/>
            <person name="Winkler M.E."/>
        </authorList>
    </citation>
    <scope>NUCLEOTIDE SEQUENCE [LARGE SCALE GENOMIC DNA]</scope>
    <source>
        <strain evidence="1 2">YBY</strain>
    </source>
</reference>
<dbReference type="GO" id="GO:0051996">
    <property type="term" value="F:squalene synthase [NAD(P)H] activity"/>
    <property type="evidence" value="ECO:0007669"/>
    <property type="project" value="InterPro"/>
</dbReference>
<gene>
    <name evidence="1" type="primary">hpnC</name>
    <name evidence="1" type="ORF">DF183_06060</name>
</gene>
<dbReference type="Pfam" id="PF00494">
    <property type="entry name" value="SQS_PSY"/>
    <property type="match status" value="1"/>
</dbReference>
<dbReference type="CDD" id="cd00683">
    <property type="entry name" value="Trans_IPPS_HH"/>
    <property type="match status" value="1"/>
</dbReference>
<dbReference type="InterPro" id="IPR008949">
    <property type="entry name" value="Isoprenoid_synthase_dom_sf"/>
</dbReference>
<name>A0A2U2BJY8_ALCFA</name>
<dbReference type="GO" id="GO:0016114">
    <property type="term" value="P:terpenoid biosynthetic process"/>
    <property type="evidence" value="ECO:0007669"/>
    <property type="project" value="UniProtKB-ARBA"/>
</dbReference>
<dbReference type="SFLD" id="SFLDG01212">
    <property type="entry name" value="Phytoene_synthase_like"/>
    <property type="match status" value="1"/>
</dbReference>
<protein>
    <submittedName>
        <fullName evidence="1">Squalene synthase HpnC</fullName>
    </submittedName>
</protein>
<dbReference type="PANTHER" id="PTHR31480">
    <property type="entry name" value="BIFUNCTIONAL LYCOPENE CYCLASE/PHYTOENE SYNTHASE"/>
    <property type="match status" value="1"/>
</dbReference>
<dbReference type="InterPro" id="IPR044843">
    <property type="entry name" value="Trans_IPPS_bact-type"/>
</dbReference>
<dbReference type="AlphaFoldDB" id="A0A2U2BJY8"/>
<dbReference type="SFLD" id="SFLDG01018">
    <property type="entry name" value="Squalene/Phytoene_Synthase_Lik"/>
    <property type="match status" value="1"/>
</dbReference>
<dbReference type="Gene3D" id="1.10.600.10">
    <property type="entry name" value="Farnesyl Diphosphate Synthase"/>
    <property type="match status" value="1"/>
</dbReference>
<dbReference type="SUPFAM" id="SSF48576">
    <property type="entry name" value="Terpenoid synthases"/>
    <property type="match status" value="1"/>
</dbReference>
<dbReference type="InterPro" id="IPR017827">
    <property type="entry name" value="HSQ_synthase_HpnC"/>
</dbReference>
<dbReference type="STRING" id="511.UZ73_05025"/>
<organism evidence="1 2">
    <name type="scientific">Alcaligenes faecalis</name>
    <dbReference type="NCBI Taxonomy" id="511"/>
    <lineage>
        <taxon>Bacteria</taxon>
        <taxon>Pseudomonadati</taxon>
        <taxon>Pseudomonadota</taxon>
        <taxon>Betaproteobacteria</taxon>
        <taxon>Burkholderiales</taxon>
        <taxon>Alcaligenaceae</taxon>
        <taxon>Alcaligenes</taxon>
    </lineage>
</organism>
<evidence type="ECO:0000313" key="1">
    <source>
        <dbReference type="EMBL" id="PWE14296.1"/>
    </source>
</evidence>
<dbReference type="InterPro" id="IPR002060">
    <property type="entry name" value="Squ/phyt_synthse"/>
</dbReference>
<accession>A0A2U2BJY8</accession>